<dbReference type="SUPFAM" id="SSF56645">
    <property type="entry name" value="Acyl-CoA dehydrogenase NM domain-like"/>
    <property type="match status" value="1"/>
</dbReference>
<organism evidence="1 2">
    <name type="scientific">Aliarcobacter vitoriensis</name>
    <dbReference type="NCBI Taxonomy" id="2011099"/>
    <lineage>
        <taxon>Bacteria</taxon>
        <taxon>Pseudomonadati</taxon>
        <taxon>Campylobacterota</taxon>
        <taxon>Epsilonproteobacteria</taxon>
        <taxon>Campylobacterales</taxon>
        <taxon>Arcobacteraceae</taxon>
        <taxon>Aliarcobacter</taxon>
    </lineage>
</organism>
<protein>
    <recommendedName>
        <fullName evidence="3">Acyl-CoA dehydrogenase</fullName>
    </recommendedName>
</protein>
<keyword evidence="2" id="KW-1185">Reference proteome</keyword>
<sequence>MSQNNLNIDNLLAKLEKQASDIDIKGIYPEEIVREFAKIDAYKLVDDNGVFNFEYVINLHSRTAAVCLNTAFCMWCQSACVWYLLNTENTYLKETFLKDIVEGKILAGTGLSNSLKAFANFEEVKLKAIKTDGGYVVNGSLPFVSNVQKGHYFGALIQTDDGYIVGLIDTNNEAISIQDIDNFFALNGSATVKTTFKDYFLEEKFLISDNGQQFIEKIRPGFILLQLGMALGNIDGCIEVIKKELKRKEYLNNPIFEDKLSLFENKRKKLCFGLDEYFTTPYINQVEELKKILKVRLDGALLSQEVSNEALLCSGGSRGYFEKSNAFRKLRESYFIAVVTPSIKHLQILLSSLK</sequence>
<dbReference type="PANTHER" id="PTHR43884:SF12">
    <property type="entry name" value="ISOVALERYL-COA DEHYDROGENASE, MITOCHONDRIAL-RELATED"/>
    <property type="match status" value="1"/>
</dbReference>
<evidence type="ECO:0000313" key="1">
    <source>
        <dbReference type="EMBL" id="RBQ28689.1"/>
    </source>
</evidence>
<accession>A0A366MT61</accession>
<name>A0A366MT61_9BACT</name>
<dbReference type="OrthoDB" id="2564795at2"/>
<reference evidence="1 2" key="1">
    <citation type="submission" date="2017-10" db="EMBL/GenBank/DDBJ databases">
        <title>Genomics of the genus Arcobacter.</title>
        <authorList>
            <person name="Perez-Cataluna A."/>
            <person name="Figueras M.J."/>
        </authorList>
    </citation>
    <scope>NUCLEOTIDE SEQUENCE [LARGE SCALE GENOMIC DNA]</scope>
    <source>
        <strain evidence="1 2">CECT 9230</strain>
    </source>
</reference>
<dbReference type="PANTHER" id="PTHR43884">
    <property type="entry name" value="ACYL-COA DEHYDROGENASE"/>
    <property type="match status" value="1"/>
</dbReference>
<dbReference type="InterPro" id="IPR009100">
    <property type="entry name" value="AcylCoA_DH/oxidase_NM_dom_sf"/>
</dbReference>
<comment type="caution">
    <text evidence="1">The sequence shown here is derived from an EMBL/GenBank/DDBJ whole genome shotgun (WGS) entry which is preliminary data.</text>
</comment>
<dbReference type="RefSeq" id="WP_113894769.1">
    <property type="nucleotide sequence ID" value="NZ_JANJGA010000013.1"/>
</dbReference>
<gene>
    <name evidence="1" type="ORF">CRU91_08320</name>
</gene>
<proteinExistence type="predicted"/>
<evidence type="ECO:0008006" key="3">
    <source>
        <dbReference type="Google" id="ProtNLM"/>
    </source>
</evidence>
<evidence type="ECO:0000313" key="2">
    <source>
        <dbReference type="Proteomes" id="UP000252669"/>
    </source>
</evidence>
<dbReference type="Proteomes" id="UP000252669">
    <property type="component" value="Unassembled WGS sequence"/>
</dbReference>
<dbReference type="GO" id="GO:0003995">
    <property type="term" value="F:acyl-CoA dehydrogenase activity"/>
    <property type="evidence" value="ECO:0007669"/>
    <property type="project" value="TreeGrafter"/>
</dbReference>
<dbReference type="AlphaFoldDB" id="A0A366MT61"/>
<dbReference type="Gene3D" id="2.40.110.10">
    <property type="entry name" value="Butyryl-CoA Dehydrogenase, subunit A, domain 2"/>
    <property type="match status" value="1"/>
</dbReference>
<dbReference type="InterPro" id="IPR046373">
    <property type="entry name" value="Acyl-CoA_Oxase/DH_mid-dom_sf"/>
</dbReference>
<dbReference type="EMBL" id="PDKB01000013">
    <property type="protein sequence ID" value="RBQ28689.1"/>
    <property type="molecule type" value="Genomic_DNA"/>
</dbReference>